<dbReference type="FunFam" id="3.30.200.20:FF:000328">
    <property type="entry name" value="Leucine-rich repeat protein kinase family protein"/>
    <property type="match status" value="1"/>
</dbReference>
<proteinExistence type="predicted"/>
<dbReference type="CDD" id="cd14066">
    <property type="entry name" value="STKc_IRAK"/>
    <property type="match status" value="1"/>
</dbReference>
<dbReference type="PROSITE" id="PS00107">
    <property type="entry name" value="PROTEIN_KINASE_ATP"/>
    <property type="match status" value="1"/>
</dbReference>
<dbReference type="SUPFAM" id="SSF56112">
    <property type="entry name" value="Protein kinase-like (PK-like)"/>
    <property type="match status" value="1"/>
</dbReference>
<dbReference type="PANTHER" id="PTHR45974">
    <property type="entry name" value="RECEPTOR-LIKE PROTEIN 55"/>
    <property type="match status" value="1"/>
</dbReference>
<evidence type="ECO:0000256" key="6">
    <source>
        <dbReference type="ARBA" id="ARBA00022692"/>
    </source>
</evidence>
<evidence type="ECO:0000256" key="13">
    <source>
        <dbReference type="ARBA" id="ARBA00023136"/>
    </source>
</evidence>
<name>A0A9Q1JFV6_9CARY</name>
<evidence type="ECO:0000313" key="21">
    <source>
        <dbReference type="Proteomes" id="UP001153076"/>
    </source>
</evidence>
<dbReference type="Proteomes" id="UP001153076">
    <property type="component" value="Unassembled WGS sequence"/>
</dbReference>
<evidence type="ECO:0000256" key="2">
    <source>
        <dbReference type="ARBA" id="ARBA00012513"/>
    </source>
</evidence>
<dbReference type="SMART" id="SM00220">
    <property type="entry name" value="S_TKc"/>
    <property type="match status" value="1"/>
</dbReference>
<keyword evidence="6 18" id="KW-0812">Transmembrane</keyword>
<keyword evidence="8" id="KW-0677">Repeat</keyword>
<keyword evidence="7" id="KW-0732">Signal</keyword>
<keyword evidence="5" id="KW-0808">Transferase</keyword>
<feature type="binding site" evidence="16">
    <location>
        <position position="550"/>
    </location>
    <ligand>
        <name>ATP</name>
        <dbReference type="ChEBI" id="CHEBI:30616"/>
    </ligand>
</feature>
<gene>
    <name evidence="20" type="ORF">Cgig2_006245</name>
</gene>
<evidence type="ECO:0000256" key="1">
    <source>
        <dbReference type="ARBA" id="ARBA00004479"/>
    </source>
</evidence>
<keyword evidence="4" id="KW-0433">Leucine-rich repeat</keyword>
<evidence type="ECO:0000256" key="9">
    <source>
        <dbReference type="ARBA" id="ARBA00022741"/>
    </source>
</evidence>
<keyword evidence="15" id="KW-0325">Glycoprotein</keyword>
<evidence type="ECO:0000256" key="5">
    <source>
        <dbReference type="ARBA" id="ARBA00022679"/>
    </source>
</evidence>
<dbReference type="EMBL" id="JAKOGI010003591">
    <property type="protein sequence ID" value="KAJ8420304.1"/>
    <property type="molecule type" value="Genomic_DNA"/>
</dbReference>
<evidence type="ECO:0000256" key="10">
    <source>
        <dbReference type="ARBA" id="ARBA00022777"/>
    </source>
</evidence>
<dbReference type="InterPro" id="IPR011009">
    <property type="entry name" value="Kinase-like_dom_sf"/>
</dbReference>
<dbReference type="OrthoDB" id="2015206at2759"/>
<evidence type="ECO:0000256" key="14">
    <source>
        <dbReference type="ARBA" id="ARBA00023170"/>
    </source>
</evidence>
<evidence type="ECO:0000256" key="8">
    <source>
        <dbReference type="ARBA" id="ARBA00022737"/>
    </source>
</evidence>
<dbReference type="FunFam" id="3.80.10.10:FF:000363">
    <property type="entry name" value="Leucine-rich repeat family protein"/>
    <property type="match status" value="1"/>
</dbReference>
<evidence type="ECO:0000256" key="18">
    <source>
        <dbReference type="SAM" id="Phobius"/>
    </source>
</evidence>
<dbReference type="AlphaFoldDB" id="A0A9Q1JFV6"/>
<keyword evidence="14" id="KW-0675">Receptor</keyword>
<dbReference type="PANTHER" id="PTHR45974:SF266">
    <property type="entry name" value="LEUCINE-RICH REPEAT RECEPTOR PROTEIN KINASE HPCA1"/>
    <property type="match status" value="1"/>
</dbReference>
<evidence type="ECO:0000256" key="16">
    <source>
        <dbReference type="PROSITE-ProRule" id="PRU10141"/>
    </source>
</evidence>
<dbReference type="Pfam" id="PF00560">
    <property type="entry name" value="LRR_1"/>
    <property type="match status" value="3"/>
</dbReference>
<comment type="caution">
    <text evidence="20">The sequence shown here is derived from an EMBL/GenBank/DDBJ whole genome shotgun (WGS) entry which is preliminary data.</text>
</comment>
<accession>A0A9Q1JFV6</accession>
<dbReference type="InterPro" id="IPR008271">
    <property type="entry name" value="Ser/Thr_kinase_AS"/>
</dbReference>
<dbReference type="GO" id="GO:0004674">
    <property type="term" value="F:protein serine/threonine kinase activity"/>
    <property type="evidence" value="ECO:0007669"/>
    <property type="project" value="UniProtKB-KW"/>
</dbReference>
<evidence type="ECO:0000256" key="15">
    <source>
        <dbReference type="ARBA" id="ARBA00023180"/>
    </source>
</evidence>
<keyword evidence="13 18" id="KW-0472">Membrane</keyword>
<feature type="region of interest" description="Disordered" evidence="17">
    <location>
        <begin position="803"/>
        <end position="825"/>
    </location>
</feature>
<dbReference type="InterPro" id="IPR000719">
    <property type="entry name" value="Prot_kinase_dom"/>
</dbReference>
<keyword evidence="11 16" id="KW-0067">ATP-binding</keyword>
<dbReference type="Gene3D" id="1.10.510.10">
    <property type="entry name" value="Transferase(Phosphotransferase) domain 1"/>
    <property type="match status" value="1"/>
</dbReference>
<dbReference type="Pfam" id="PF00069">
    <property type="entry name" value="Pkinase"/>
    <property type="match status" value="1"/>
</dbReference>
<evidence type="ECO:0000256" key="4">
    <source>
        <dbReference type="ARBA" id="ARBA00022614"/>
    </source>
</evidence>
<dbReference type="Gene3D" id="3.30.200.20">
    <property type="entry name" value="Phosphorylase Kinase, domain 1"/>
    <property type="match status" value="1"/>
</dbReference>
<dbReference type="InterPro" id="IPR001611">
    <property type="entry name" value="Leu-rich_rpt"/>
</dbReference>
<evidence type="ECO:0000313" key="20">
    <source>
        <dbReference type="EMBL" id="KAJ8420304.1"/>
    </source>
</evidence>
<protein>
    <recommendedName>
        <fullName evidence="2">non-specific serine/threonine protein kinase</fullName>
        <ecNumber evidence="2">2.7.11.1</ecNumber>
    </recommendedName>
</protein>
<keyword evidence="10" id="KW-0418">Kinase</keyword>
<dbReference type="GO" id="GO:0005524">
    <property type="term" value="F:ATP binding"/>
    <property type="evidence" value="ECO:0007669"/>
    <property type="project" value="UniProtKB-UniRule"/>
</dbReference>
<keyword evidence="3" id="KW-0723">Serine/threonine-protein kinase</keyword>
<keyword evidence="9 16" id="KW-0547">Nucleotide-binding</keyword>
<feature type="compositionally biased region" description="Polar residues" evidence="17">
    <location>
        <begin position="804"/>
        <end position="815"/>
    </location>
</feature>
<evidence type="ECO:0000256" key="12">
    <source>
        <dbReference type="ARBA" id="ARBA00022989"/>
    </source>
</evidence>
<organism evidence="20 21">
    <name type="scientific">Carnegiea gigantea</name>
    <dbReference type="NCBI Taxonomy" id="171969"/>
    <lineage>
        <taxon>Eukaryota</taxon>
        <taxon>Viridiplantae</taxon>
        <taxon>Streptophyta</taxon>
        <taxon>Embryophyta</taxon>
        <taxon>Tracheophyta</taxon>
        <taxon>Spermatophyta</taxon>
        <taxon>Magnoliopsida</taxon>
        <taxon>eudicotyledons</taxon>
        <taxon>Gunneridae</taxon>
        <taxon>Pentapetalae</taxon>
        <taxon>Caryophyllales</taxon>
        <taxon>Cactineae</taxon>
        <taxon>Cactaceae</taxon>
        <taxon>Cactoideae</taxon>
        <taxon>Echinocereeae</taxon>
        <taxon>Carnegiea</taxon>
    </lineage>
</organism>
<dbReference type="Gene3D" id="3.80.10.10">
    <property type="entry name" value="Ribonuclease Inhibitor"/>
    <property type="match status" value="2"/>
</dbReference>
<dbReference type="PROSITE" id="PS00108">
    <property type="entry name" value="PROTEIN_KINASE_ST"/>
    <property type="match status" value="1"/>
</dbReference>
<keyword evidence="21" id="KW-1185">Reference proteome</keyword>
<dbReference type="EC" id="2.7.11.1" evidence="2"/>
<dbReference type="PROSITE" id="PS50011">
    <property type="entry name" value="PROTEIN_KINASE_DOM"/>
    <property type="match status" value="1"/>
</dbReference>
<dbReference type="InterPro" id="IPR017441">
    <property type="entry name" value="Protein_kinase_ATP_BS"/>
</dbReference>
<sequence length="834" mass="91094">MALTKGWGNIPQSWTGGDPCGSRWEGITCNNSHITTITLSSIGLTGQLTGDLASLSELQILDLSYNKGLTGSLPSNIGQLSQLTSLILVGCGFSGSIPDSVGSLKQLVYLSLNSNRFTGQVPASIGNLKNLYWLGLSDNQLMGSIPVSNGTAPRLDLLIKTKHFHFGMNQLSGPISPSLFGSCLIPVDMSNNSFSPSDGIPPWFSTLQSLTTLMMEQTGLEGDLPVKFFSFPQLETVIMRNNRLNGTLQIGNSYSSQLQLVDLRNNSIDSFTISPGYNFTLLLADNPFCQNTGANLPYCSNQGLPTSTYTTPRFCVPPPCSSSQTSSPNCKCAYPYSGTLILRAPSFSLLGGQSYFIKLQQSLLQDFVDLALPVDSVLLSDASVDNHGYLNMLLAIFPSGQDHFNRTGIFSLGFVLSNQTYKPSEEFGPYVFIADSYTHFGGMNNSSRTGLIVGAAVGVSVLVLLLLCAAGYACRQKKRAEKGKQLSNPFVSWDSHAAGDIPTLKGARFFTFEELQKCTNNFSEGSNIGSGGYGKVYKGYLADGQIVAIKRSQEGSMQGSREFKNEIELLSRVHHKNLVNLVGFCFDQGEHMLVYEFIPNGTLMDSLSGRSGIQLDWIRRMMVALGSARGLQYLHELADPPIIHRDIKSNNILLDERLNAKVADFGLSKPFGDTEKGYVTTQVKGTMGYLDPEYFMTNQLTEKSDVFSFGVVMLEMVLARRPIHKGKYIVREIKALMDKAKDLYGLHEIMDPVLLQSTTMLVGLEKFVDLALKCVDESGARRPTMGEVVKEIEEIIKLAGMNPNVESTPQSQSYEGGQPPHPYIDDSLTQYSGV</sequence>
<dbReference type="GO" id="GO:0016020">
    <property type="term" value="C:membrane"/>
    <property type="evidence" value="ECO:0007669"/>
    <property type="project" value="UniProtKB-SubCell"/>
</dbReference>
<dbReference type="FunFam" id="1.10.510.10:FF:000453">
    <property type="entry name" value="LRR receptor-like serine/threonine-protein kinase HSL2"/>
    <property type="match status" value="1"/>
</dbReference>
<keyword evidence="12 18" id="KW-1133">Transmembrane helix</keyword>
<evidence type="ECO:0000256" key="17">
    <source>
        <dbReference type="SAM" id="MobiDB-lite"/>
    </source>
</evidence>
<feature type="domain" description="Protein kinase" evidence="19">
    <location>
        <begin position="522"/>
        <end position="796"/>
    </location>
</feature>
<reference evidence="20" key="1">
    <citation type="submission" date="2022-04" db="EMBL/GenBank/DDBJ databases">
        <title>Carnegiea gigantea Genome sequencing and assembly v2.</title>
        <authorList>
            <person name="Copetti D."/>
            <person name="Sanderson M.J."/>
            <person name="Burquez A."/>
            <person name="Wojciechowski M.F."/>
        </authorList>
    </citation>
    <scope>NUCLEOTIDE SEQUENCE</scope>
    <source>
        <strain evidence="20">SGP5-SGP5p</strain>
        <tissue evidence="20">Aerial part</tissue>
    </source>
</reference>
<evidence type="ECO:0000256" key="3">
    <source>
        <dbReference type="ARBA" id="ARBA00022527"/>
    </source>
</evidence>
<evidence type="ECO:0000259" key="19">
    <source>
        <dbReference type="PROSITE" id="PS50011"/>
    </source>
</evidence>
<dbReference type="InterPro" id="IPR032675">
    <property type="entry name" value="LRR_dom_sf"/>
</dbReference>
<feature type="transmembrane region" description="Helical" evidence="18">
    <location>
        <begin position="451"/>
        <end position="474"/>
    </location>
</feature>
<evidence type="ECO:0000256" key="7">
    <source>
        <dbReference type="ARBA" id="ARBA00022729"/>
    </source>
</evidence>
<evidence type="ECO:0000256" key="11">
    <source>
        <dbReference type="ARBA" id="ARBA00022840"/>
    </source>
</evidence>
<dbReference type="SUPFAM" id="SSF52058">
    <property type="entry name" value="L domain-like"/>
    <property type="match status" value="1"/>
</dbReference>
<comment type="subcellular location">
    <subcellularLocation>
        <location evidence="1">Membrane</location>
        <topology evidence="1">Single-pass type I membrane protein</topology>
    </subcellularLocation>
</comment>